<dbReference type="Pfam" id="PF03446">
    <property type="entry name" value="NAD_binding_2"/>
    <property type="match status" value="1"/>
</dbReference>
<dbReference type="Gene3D" id="1.10.1040.10">
    <property type="entry name" value="N-(1-d-carboxylethyl)-l-norvaline Dehydrogenase, domain 2"/>
    <property type="match status" value="1"/>
</dbReference>
<protein>
    <submittedName>
        <fullName evidence="6">3-hydroxyisobutyrate dehydrogenase</fullName>
        <ecNumber evidence="6">1.1.1.31</ecNumber>
    </submittedName>
</protein>
<dbReference type="RefSeq" id="WP_005796364.1">
    <property type="nucleotide sequence ID" value="NZ_ACQT01000064.1"/>
</dbReference>
<dbReference type="OrthoDB" id="9777604at2"/>
<feature type="active site" evidence="3">
    <location>
        <position position="169"/>
    </location>
</feature>
<dbReference type="InterPro" id="IPR015815">
    <property type="entry name" value="HIBADH-related"/>
</dbReference>
<dbReference type="PIRSF" id="PIRSF000103">
    <property type="entry name" value="HIBADH"/>
    <property type="match status" value="1"/>
</dbReference>
<keyword evidence="1 6" id="KW-0560">Oxidoreductase</keyword>
<gene>
    <name evidence="6" type="ORF">AcdelDRAFT_2143</name>
</gene>
<dbReference type="GO" id="GO:0050661">
    <property type="term" value="F:NADP binding"/>
    <property type="evidence" value="ECO:0007669"/>
    <property type="project" value="InterPro"/>
</dbReference>
<dbReference type="AlphaFoldDB" id="C5T5G3"/>
<dbReference type="InterPro" id="IPR013328">
    <property type="entry name" value="6PGD_dom2"/>
</dbReference>
<accession>C5T5G3</accession>
<keyword evidence="2" id="KW-0520">NAD</keyword>
<dbReference type="Gene3D" id="3.40.50.720">
    <property type="entry name" value="NAD(P)-binding Rossmann-like Domain"/>
    <property type="match status" value="1"/>
</dbReference>
<evidence type="ECO:0000256" key="3">
    <source>
        <dbReference type="PIRSR" id="PIRSR000103-1"/>
    </source>
</evidence>
<reference evidence="6 7" key="1">
    <citation type="submission" date="2009-05" db="EMBL/GenBank/DDBJ databases">
        <title>The draft genome of Acidovorax delafieldii 2AN.</title>
        <authorList>
            <consortium name="US DOE Joint Genome Institute (JGI-PGF)"/>
            <person name="Lucas S."/>
            <person name="Copeland A."/>
            <person name="Lapidus A."/>
            <person name="Glavina del Rio T."/>
            <person name="Tice H."/>
            <person name="Bruce D."/>
            <person name="Goodwin L."/>
            <person name="Pitluck S."/>
            <person name="Larimer F."/>
            <person name="Land M.L."/>
            <person name="Hauser L."/>
            <person name="Shelobolina E.S."/>
            <person name="Picardal F."/>
            <person name="Roden E."/>
            <person name="Emerson D."/>
        </authorList>
    </citation>
    <scope>NUCLEOTIDE SEQUENCE [LARGE SCALE GENOMIC DNA]</scope>
    <source>
        <strain evidence="6 7">2AN</strain>
    </source>
</reference>
<evidence type="ECO:0000259" key="4">
    <source>
        <dbReference type="Pfam" id="PF03446"/>
    </source>
</evidence>
<dbReference type="InterPro" id="IPR006115">
    <property type="entry name" value="6PGDH_NADP-bd"/>
</dbReference>
<dbReference type="PANTHER" id="PTHR22981">
    <property type="entry name" value="3-HYDROXYISOBUTYRATE DEHYDROGENASE-RELATED"/>
    <property type="match status" value="1"/>
</dbReference>
<name>C5T5G3_ACIDE</name>
<feature type="domain" description="6-phosphogluconate dehydrogenase NADP-binding" evidence="4">
    <location>
        <begin position="2"/>
        <end position="160"/>
    </location>
</feature>
<dbReference type="SUPFAM" id="SSF48179">
    <property type="entry name" value="6-phosphogluconate dehydrogenase C-terminal domain-like"/>
    <property type="match status" value="1"/>
</dbReference>
<organism evidence="6 7">
    <name type="scientific">Acidovorax delafieldii 2AN</name>
    <dbReference type="NCBI Taxonomy" id="573060"/>
    <lineage>
        <taxon>Bacteria</taxon>
        <taxon>Pseudomonadati</taxon>
        <taxon>Pseudomonadota</taxon>
        <taxon>Betaproteobacteria</taxon>
        <taxon>Burkholderiales</taxon>
        <taxon>Comamonadaceae</taxon>
        <taxon>Acidovorax</taxon>
    </lineage>
</organism>
<dbReference type="InterPro" id="IPR036291">
    <property type="entry name" value="NAD(P)-bd_dom_sf"/>
</dbReference>
<evidence type="ECO:0000313" key="6">
    <source>
        <dbReference type="EMBL" id="EER60273.1"/>
    </source>
</evidence>
<keyword evidence="7" id="KW-1185">Reference proteome</keyword>
<dbReference type="EC" id="1.1.1.31" evidence="6"/>
<dbReference type="Proteomes" id="UP000003856">
    <property type="component" value="Unassembled WGS sequence"/>
</dbReference>
<dbReference type="GO" id="GO:0051287">
    <property type="term" value="F:NAD binding"/>
    <property type="evidence" value="ECO:0007669"/>
    <property type="project" value="InterPro"/>
</dbReference>
<comment type="caution">
    <text evidence="6">The sequence shown here is derived from an EMBL/GenBank/DDBJ whole genome shotgun (WGS) entry which is preliminary data.</text>
</comment>
<dbReference type="Pfam" id="PF14833">
    <property type="entry name" value="NAD_binding_11"/>
    <property type="match status" value="1"/>
</dbReference>
<dbReference type="InterPro" id="IPR008927">
    <property type="entry name" value="6-PGluconate_DH-like_C_sf"/>
</dbReference>
<feature type="domain" description="3-hydroxyisobutyrate dehydrogenase-like NAD-binding" evidence="5">
    <location>
        <begin position="163"/>
        <end position="279"/>
    </location>
</feature>
<evidence type="ECO:0000256" key="2">
    <source>
        <dbReference type="ARBA" id="ARBA00023027"/>
    </source>
</evidence>
<dbReference type="InterPro" id="IPR029154">
    <property type="entry name" value="HIBADH-like_NADP-bd"/>
</dbReference>
<evidence type="ECO:0000259" key="5">
    <source>
        <dbReference type="Pfam" id="PF14833"/>
    </source>
</evidence>
<dbReference type="PANTHER" id="PTHR22981:SF7">
    <property type="entry name" value="3-HYDROXYISOBUTYRATE DEHYDROGENASE, MITOCHONDRIAL"/>
    <property type="match status" value="1"/>
</dbReference>
<dbReference type="SUPFAM" id="SSF51735">
    <property type="entry name" value="NAD(P)-binding Rossmann-fold domains"/>
    <property type="match status" value="1"/>
</dbReference>
<dbReference type="PATRIC" id="fig|573060.9.peg.2958"/>
<evidence type="ECO:0000313" key="7">
    <source>
        <dbReference type="Proteomes" id="UP000003856"/>
    </source>
</evidence>
<proteinExistence type="predicted"/>
<evidence type="ECO:0000256" key="1">
    <source>
        <dbReference type="ARBA" id="ARBA00023002"/>
    </source>
</evidence>
<dbReference type="GO" id="GO:0008442">
    <property type="term" value="F:3-hydroxyisobutyrate dehydrogenase activity"/>
    <property type="evidence" value="ECO:0007669"/>
    <property type="project" value="UniProtKB-EC"/>
</dbReference>
<dbReference type="EMBL" id="ACQT01000064">
    <property type="protein sequence ID" value="EER60273.1"/>
    <property type="molecule type" value="Genomic_DNA"/>
</dbReference>
<sequence>MNIGYVGLGSMGGALARRLQLSYPLHVYDLNQAAVTRMAERGAHTCATLQKLASNCEVIFLCLPMSTHVHEAIFGPHGLETALRPGTLLVDQSTGDPNATRAMAAQLAARDVALIDAPVSGGVLGAEAGTIAIMVGAEVKELERIQPVLAAISGNVFHAGGVGAGQVMKLVNNHLSGAQRLLTLEAVALAAKNGIAPERACEILLAGGARNAFTEKFMAPQIIKGQLNVGFTLGLMHKDMRLACDLATASGVPLFFGNLAREVYQMCISEMGMEAQVHTAALVMDRLAGTHVVPAAAKSRE</sequence>